<gene>
    <name evidence="1" type="primary">Acey_s0086.g1916</name>
    <name evidence="1" type="ORF">Y032_0086g1916</name>
</gene>
<sequence length="105" mass="12221">MNAYMVTQPSEQQQIPLLCHFRLRGLLEEKRALRASLTSPRVLVVKIVQRSHRGSVGFVWDPTVIRFRFVKEGWLYGMPVDLRVRDIVYGEVLHLKDSNLDELTT</sequence>
<name>A0A016TPL4_9BILA</name>
<dbReference type="Proteomes" id="UP000024635">
    <property type="component" value="Unassembled WGS sequence"/>
</dbReference>
<dbReference type="AlphaFoldDB" id="A0A016TPL4"/>
<proteinExistence type="predicted"/>
<dbReference type="EMBL" id="JARK01001422">
    <property type="protein sequence ID" value="EYC04666.1"/>
    <property type="molecule type" value="Genomic_DNA"/>
</dbReference>
<evidence type="ECO:0000313" key="1">
    <source>
        <dbReference type="EMBL" id="EYC04666.1"/>
    </source>
</evidence>
<organism evidence="1 2">
    <name type="scientific">Ancylostoma ceylanicum</name>
    <dbReference type="NCBI Taxonomy" id="53326"/>
    <lineage>
        <taxon>Eukaryota</taxon>
        <taxon>Metazoa</taxon>
        <taxon>Ecdysozoa</taxon>
        <taxon>Nematoda</taxon>
        <taxon>Chromadorea</taxon>
        <taxon>Rhabditida</taxon>
        <taxon>Rhabditina</taxon>
        <taxon>Rhabditomorpha</taxon>
        <taxon>Strongyloidea</taxon>
        <taxon>Ancylostomatidae</taxon>
        <taxon>Ancylostomatinae</taxon>
        <taxon>Ancylostoma</taxon>
    </lineage>
</organism>
<reference evidence="2" key="1">
    <citation type="journal article" date="2015" name="Nat. Genet.">
        <title>The genome and transcriptome of the zoonotic hookworm Ancylostoma ceylanicum identify infection-specific gene families.</title>
        <authorList>
            <person name="Schwarz E.M."/>
            <person name="Hu Y."/>
            <person name="Antoshechkin I."/>
            <person name="Miller M.M."/>
            <person name="Sternberg P.W."/>
            <person name="Aroian R.V."/>
        </authorList>
    </citation>
    <scope>NUCLEOTIDE SEQUENCE</scope>
    <source>
        <strain evidence="2">HY135</strain>
    </source>
</reference>
<comment type="caution">
    <text evidence="1">The sequence shown here is derived from an EMBL/GenBank/DDBJ whole genome shotgun (WGS) entry which is preliminary data.</text>
</comment>
<protein>
    <submittedName>
        <fullName evidence="1">Uncharacterized protein</fullName>
    </submittedName>
</protein>
<evidence type="ECO:0000313" key="2">
    <source>
        <dbReference type="Proteomes" id="UP000024635"/>
    </source>
</evidence>
<keyword evidence="2" id="KW-1185">Reference proteome</keyword>
<accession>A0A016TPL4</accession>